<keyword evidence="7" id="KW-1185">Reference proteome</keyword>
<dbReference type="Pfam" id="PF01081">
    <property type="entry name" value="Aldolase"/>
    <property type="match status" value="1"/>
</dbReference>
<dbReference type="Proteomes" id="UP000223060">
    <property type="component" value="Chromosome"/>
</dbReference>
<dbReference type="InterPro" id="IPR013785">
    <property type="entry name" value="Aldolase_TIM"/>
</dbReference>
<name>A0A1S7FRI5_9LIST</name>
<dbReference type="InterPro" id="IPR000887">
    <property type="entry name" value="Aldlse_KDPG_KHG"/>
</dbReference>
<dbReference type="SUPFAM" id="SSF51569">
    <property type="entry name" value="Aldolase"/>
    <property type="match status" value="1"/>
</dbReference>
<evidence type="ECO:0000313" key="7">
    <source>
        <dbReference type="Proteomes" id="UP000223060"/>
    </source>
</evidence>
<accession>A0A1S7FRI5</accession>
<evidence type="ECO:0000313" key="6">
    <source>
        <dbReference type="EMBL" id="AQY49979.1"/>
    </source>
</evidence>
<comment type="similarity">
    <text evidence="2">Belongs to the KHG/KDPG aldolase family.</text>
</comment>
<dbReference type="PANTHER" id="PTHR30246">
    <property type="entry name" value="2-KETO-3-DEOXY-6-PHOSPHOGLUCONATE ALDOLASE"/>
    <property type="match status" value="1"/>
</dbReference>
<dbReference type="EMBL" id="CP011102">
    <property type="protein sequence ID" value="AQY49979.1"/>
    <property type="molecule type" value="Genomic_DNA"/>
</dbReference>
<evidence type="ECO:0000256" key="3">
    <source>
        <dbReference type="ARBA" id="ARBA00011233"/>
    </source>
</evidence>
<organism evidence="6 7">
    <name type="scientific">Listeria weihenstephanensis</name>
    <dbReference type="NCBI Taxonomy" id="1006155"/>
    <lineage>
        <taxon>Bacteria</taxon>
        <taxon>Bacillati</taxon>
        <taxon>Bacillota</taxon>
        <taxon>Bacilli</taxon>
        <taxon>Bacillales</taxon>
        <taxon>Listeriaceae</taxon>
        <taxon>Listeria</taxon>
    </lineage>
</organism>
<keyword evidence="4" id="KW-0456">Lyase</keyword>
<sequence>MQKLNFLKALQSAGVIAVIRHDTKDGAIKASEAVIAGGMKGIELTFTVPDADQAIRELKERYEGNPEIIIGAGTVLEAFTARLAILAGAQFIVSPTFDLSTAEVCHLYQIPYLPGCMTISEAQIALKAGVDIIKLFPGNLYGPAIIKAFKAPVPHLNIMPTGGVDVDNLAEWFEAGAVAVGVGGNLLAPAKTNNFAKVTENASVYMAKYQQIKGE</sequence>
<dbReference type="AlphaFoldDB" id="A0A1S7FRI5"/>
<dbReference type="KEGG" id="lwi:UE46_02230"/>
<reference evidence="7" key="1">
    <citation type="submission" date="2015-03" db="EMBL/GenBank/DDBJ databases">
        <authorList>
            <person name="Ferrari E."/>
            <person name="Walter M.C."/>
            <person name="Huptas C."/>
            <person name="Scherer S."/>
            <person name="Mueller-Herbst S."/>
        </authorList>
    </citation>
    <scope>NUCLEOTIDE SEQUENCE [LARGE SCALE GENOMIC DNA]</scope>
    <source>
        <strain evidence="7">LWP01</strain>
    </source>
</reference>
<dbReference type="PANTHER" id="PTHR30246:SF1">
    <property type="entry name" value="2-DEHYDRO-3-DEOXY-6-PHOSPHOGALACTONATE ALDOLASE-RELATED"/>
    <property type="match status" value="1"/>
</dbReference>
<comment type="pathway">
    <text evidence="1">Carbohydrate acid metabolism.</text>
</comment>
<dbReference type="NCBIfam" id="TIGR01182">
    <property type="entry name" value="eda"/>
    <property type="match status" value="1"/>
</dbReference>
<gene>
    <name evidence="6" type="ORF">UE46_02230</name>
</gene>
<dbReference type="RefSeq" id="WP_118907363.1">
    <property type="nucleotide sequence ID" value="NZ_CP011102.1"/>
</dbReference>
<evidence type="ECO:0000256" key="2">
    <source>
        <dbReference type="ARBA" id="ARBA00006906"/>
    </source>
</evidence>
<evidence type="ECO:0000256" key="4">
    <source>
        <dbReference type="ARBA" id="ARBA00023239"/>
    </source>
</evidence>
<proteinExistence type="inferred from homology"/>
<keyword evidence="5" id="KW-0119">Carbohydrate metabolism</keyword>
<dbReference type="CDD" id="cd00452">
    <property type="entry name" value="KDPG_aldolase"/>
    <property type="match status" value="1"/>
</dbReference>
<evidence type="ECO:0000256" key="1">
    <source>
        <dbReference type="ARBA" id="ARBA00004761"/>
    </source>
</evidence>
<dbReference type="GO" id="GO:0016829">
    <property type="term" value="F:lyase activity"/>
    <property type="evidence" value="ECO:0007669"/>
    <property type="project" value="UniProtKB-KW"/>
</dbReference>
<comment type="subunit">
    <text evidence="3">Homotrimer.</text>
</comment>
<dbReference type="NCBIfam" id="NF005119">
    <property type="entry name" value="PRK06552.1"/>
    <property type="match status" value="1"/>
</dbReference>
<dbReference type="Gene3D" id="3.20.20.70">
    <property type="entry name" value="Aldolase class I"/>
    <property type="match status" value="1"/>
</dbReference>
<evidence type="ECO:0000256" key="5">
    <source>
        <dbReference type="ARBA" id="ARBA00023277"/>
    </source>
</evidence>
<protein>
    <submittedName>
        <fullName evidence="6">Ketohydroxyglutarate aldolase</fullName>
    </submittedName>
</protein>